<dbReference type="PROSITE" id="PS51257">
    <property type="entry name" value="PROKAR_LIPOPROTEIN"/>
    <property type="match status" value="1"/>
</dbReference>
<keyword evidence="8" id="KW-1185">Reference proteome</keyword>
<dbReference type="PANTHER" id="PTHR30532">
    <property type="entry name" value="IRON III DICITRATE-BINDING PERIPLASMIC PROTEIN"/>
    <property type="match status" value="1"/>
</dbReference>
<reference evidence="8" key="1">
    <citation type="journal article" date="2019" name="Int. J. Syst. Evol. Microbiol.">
        <title>The Global Catalogue of Microorganisms (GCM) 10K type strain sequencing project: providing services to taxonomists for standard genome sequencing and annotation.</title>
        <authorList>
            <consortium name="The Broad Institute Genomics Platform"/>
            <consortium name="The Broad Institute Genome Sequencing Center for Infectious Disease"/>
            <person name="Wu L."/>
            <person name="Ma J."/>
        </authorList>
    </citation>
    <scope>NUCLEOTIDE SEQUENCE [LARGE SCALE GENOMIC DNA]</scope>
    <source>
        <strain evidence="8">JCM 13008</strain>
    </source>
</reference>
<feature type="signal peptide" evidence="5">
    <location>
        <begin position="1"/>
        <end position="28"/>
    </location>
</feature>
<dbReference type="Pfam" id="PF01497">
    <property type="entry name" value="Peripla_BP_2"/>
    <property type="match status" value="1"/>
</dbReference>
<evidence type="ECO:0000256" key="1">
    <source>
        <dbReference type="ARBA" id="ARBA00004196"/>
    </source>
</evidence>
<evidence type="ECO:0000313" key="7">
    <source>
        <dbReference type="EMBL" id="GAA1115200.1"/>
    </source>
</evidence>
<sequence>MRFSPVLRRALVGSTALVLATTLSGCWADDDDKADAQSGETRVVVDDTTEEVTIPSSPERIIATGYAVPALLEVDAPLVGISEWSRGLNLMTDEDRASYEELDKVAGESAASTNYDAIAELKPDLIIIGVPQPAVVDLNLDRLEQIAPVVQLGPSRPDKWKELNAKQADAAGVSATLEENKAAYEAKAAELTEKYADVLDGVSFGHVGGYGDVSAGNFQREFAGSWGTNIATDIGVTYYGEVKKAEGGSSDVSEYPAIEELPASLGEADVISYSVEDSGKPSAAVQYVLDSPLFQNLPAAKGGLTVPFKFTEAATYATAMTTLDEIDKAFAKAFAEDLA</sequence>
<protein>
    <submittedName>
        <fullName evidence="7">Iron-siderophore ABC transporter substrate-binding protein</fullName>
    </submittedName>
</protein>
<keyword evidence="4 5" id="KW-0732">Signal</keyword>
<gene>
    <name evidence="7" type="ORF">GCM10009668_42410</name>
</gene>
<proteinExistence type="inferred from homology"/>
<evidence type="ECO:0000256" key="2">
    <source>
        <dbReference type="ARBA" id="ARBA00008814"/>
    </source>
</evidence>
<feature type="domain" description="Fe/B12 periplasmic-binding" evidence="6">
    <location>
        <begin position="60"/>
        <end position="338"/>
    </location>
</feature>
<evidence type="ECO:0000256" key="5">
    <source>
        <dbReference type="SAM" id="SignalP"/>
    </source>
</evidence>
<dbReference type="RefSeq" id="WP_343996940.1">
    <property type="nucleotide sequence ID" value="NZ_BAAALG010000019.1"/>
</dbReference>
<comment type="caution">
    <text evidence="7">The sequence shown here is derived from an EMBL/GenBank/DDBJ whole genome shotgun (WGS) entry which is preliminary data.</text>
</comment>
<evidence type="ECO:0000313" key="8">
    <source>
        <dbReference type="Proteomes" id="UP001501581"/>
    </source>
</evidence>
<dbReference type="Gene3D" id="3.40.50.1980">
    <property type="entry name" value="Nitrogenase molybdenum iron protein domain"/>
    <property type="match status" value="2"/>
</dbReference>
<evidence type="ECO:0000256" key="4">
    <source>
        <dbReference type="ARBA" id="ARBA00022729"/>
    </source>
</evidence>
<organism evidence="7 8">
    <name type="scientific">Nocardioides dubius</name>
    <dbReference type="NCBI Taxonomy" id="317019"/>
    <lineage>
        <taxon>Bacteria</taxon>
        <taxon>Bacillati</taxon>
        <taxon>Actinomycetota</taxon>
        <taxon>Actinomycetes</taxon>
        <taxon>Propionibacteriales</taxon>
        <taxon>Nocardioidaceae</taxon>
        <taxon>Nocardioides</taxon>
    </lineage>
</organism>
<name>A0ABP4ELW9_9ACTN</name>
<accession>A0ABP4ELW9</accession>
<keyword evidence="3" id="KW-0813">Transport</keyword>
<dbReference type="EMBL" id="BAAALG010000019">
    <property type="protein sequence ID" value="GAA1115200.1"/>
    <property type="molecule type" value="Genomic_DNA"/>
</dbReference>
<evidence type="ECO:0000259" key="6">
    <source>
        <dbReference type="PROSITE" id="PS50983"/>
    </source>
</evidence>
<dbReference type="SUPFAM" id="SSF53807">
    <property type="entry name" value="Helical backbone' metal receptor"/>
    <property type="match status" value="1"/>
</dbReference>
<comment type="subcellular location">
    <subcellularLocation>
        <location evidence="1">Cell envelope</location>
    </subcellularLocation>
</comment>
<feature type="chain" id="PRO_5045079523" evidence="5">
    <location>
        <begin position="29"/>
        <end position="339"/>
    </location>
</feature>
<dbReference type="PROSITE" id="PS50983">
    <property type="entry name" value="FE_B12_PBP"/>
    <property type="match status" value="1"/>
</dbReference>
<evidence type="ECO:0000256" key="3">
    <source>
        <dbReference type="ARBA" id="ARBA00022448"/>
    </source>
</evidence>
<dbReference type="Proteomes" id="UP001501581">
    <property type="component" value="Unassembled WGS sequence"/>
</dbReference>
<dbReference type="InterPro" id="IPR002491">
    <property type="entry name" value="ABC_transptr_periplasmic_BD"/>
</dbReference>
<comment type="similarity">
    <text evidence="2">Belongs to the bacterial solute-binding protein 8 family.</text>
</comment>
<dbReference type="PANTHER" id="PTHR30532:SF1">
    <property type="entry name" value="IRON(3+)-HYDROXAMATE-BINDING PROTEIN FHUD"/>
    <property type="match status" value="1"/>
</dbReference>
<dbReference type="InterPro" id="IPR051313">
    <property type="entry name" value="Bact_iron-sidero_bind"/>
</dbReference>